<dbReference type="InParanoid" id="A0A1Q5PUL0"/>
<dbReference type="InterPro" id="IPR010427">
    <property type="entry name" value="DUF1023"/>
</dbReference>
<dbReference type="OrthoDB" id="3259161at2"/>
<dbReference type="STRING" id="52770.BSZ40_08215"/>
<name>A0A1Q5PUL0_9ACTO</name>
<feature type="domain" description="DUF1023" evidence="1">
    <location>
        <begin position="316"/>
        <end position="482"/>
    </location>
</feature>
<dbReference type="SUPFAM" id="SSF53474">
    <property type="entry name" value="alpha/beta-Hydrolases"/>
    <property type="match status" value="1"/>
</dbReference>
<accession>A0A1Q5PUL0</accession>
<organism evidence="2 3">
    <name type="scientific">Buchananella hordeovulneris</name>
    <dbReference type="NCBI Taxonomy" id="52770"/>
    <lineage>
        <taxon>Bacteria</taxon>
        <taxon>Bacillati</taxon>
        <taxon>Actinomycetota</taxon>
        <taxon>Actinomycetes</taxon>
        <taxon>Actinomycetales</taxon>
        <taxon>Actinomycetaceae</taxon>
        <taxon>Buchananella</taxon>
    </lineage>
</organism>
<comment type="caution">
    <text evidence="2">The sequence shown here is derived from an EMBL/GenBank/DDBJ whole genome shotgun (WGS) entry which is preliminary data.</text>
</comment>
<dbReference type="Pfam" id="PF06259">
    <property type="entry name" value="Abhydrolase_8"/>
    <property type="match status" value="1"/>
</dbReference>
<protein>
    <recommendedName>
        <fullName evidence="1">DUF1023 domain-containing protein</fullName>
    </recommendedName>
</protein>
<dbReference type="AlphaFoldDB" id="A0A1Q5PUL0"/>
<evidence type="ECO:0000313" key="3">
    <source>
        <dbReference type="Proteomes" id="UP000185612"/>
    </source>
</evidence>
<evidence type="ECO:0000259" key="1">
    <source>
        <dbReference type="Pfam" id="PF06259"/>
    </source>
</evidence>
<reference evidence="3" key="1">
    <citation type="submission" date="2016-12" db="EMBL/GenBank/DDBJ databases">
        <authorList>
            <person name="Meng X."/>
        </authorList>
    </citation>
    <scope>NUCLEOTIDE SEQUENCE [LARGE SCALE GENOMIC DNA]</scope>
    <source>
        <strain evidence="3">DSM 20732</strain>
    </source>
</reference>
<proteinExistence type="predicted"/>
<sequence length="554" mass="59742">MVSWGSLRLWNREALEEVVDELIVARRVVNDASDLIDGEGRRLRSQGMTADALRGRLGTMAGQGYSLVEKLSEVMLATSEMSDAVWGLQQEVLDCEQYARINELHIDDAGMVTITADMAGMMIDRTSAYRVAEIQAAQKALAKRVTAVIKHADEVDFNYQSRLRAIAQGTYQVVEKGRTGTQGLPDLPGKDWGPVQVAAWWQALSQGEKDKLIAERPELIGNLDGIDMASRSRANKQRVPDLLAAEKAKLADLEAKVEAAKRLPSTSHPDSTPGPLLRAMKERDVARQRVEDLQYLNDHVLDDASRTLTTLDTSSERVKAAVALGDVDKAKHVAVFTPGIGSKVAGMEGYLESMGDLRETASEEGNVPPDEVATVMWLGYQAPLGFGDQSSLPEYSTTTLADRGADELSSYLEGIQASREASGAGDPHLTALGHSYGSTTTGMAAARVRPGVIDDLVLFGSPGAGVQNVEEYNVPEGHAWVSGVEDGDAVLGRGPDWDFGPNPMGMDGFTHLSNEAPDPRSGLWSWNPFGRHSVYLAPDSGTLKDFGKVVAGVK</sequence>
<dbReference type="EMBL" id="MQVS01000008">
    <property type="protein sequence ID" value="OKL51284.1"/>
    <property type="molecule type" value="Genomic_DNA"/>
</dbReference>
<dbReference type="RefSeq" id="WP_073825131.1">
    <property type="nucleotide sequence ID" value="NZ_MQVS01000008.1"/>
</dbReference>
<keyword evidence="3" id="KW-1185">Reference proteome</keyword>
<evidence type="ECO:0000313" key="2">
    <source>
        <dbReference type="EMBL" id="OKL51284.1"/>
    </source>
</evidence>
<dbReference type="Proteomes" id="UP000185612">
    <property type="component" value="Unassembled WGS sequence"/>
</dbReference>
<gene>
    <name evidence="2" type="ORF">BSZ40_08215</name>
</gene>
<dbReference type="InterPro" id="IPR029058">
    <property type="entry name" value="AB_hydrolase_fold"/>
</dbReference>